<name>F0WSC0_9STRA</name>
<protein>
    <submittedName>
        <fullName evidence="1">AlNc14C228G9259 protein</fullName>
    </submittedName>
</protein>
<organism evidence="1">
    <name type="scientific">Albugo laibachii Nc14</name>
    <dbReference type="NCBI Taxonomy" id="890382"/>
    <lineage>
        <taxon>Eukaryota</taxon>
        <taxon>Sar</taxon>
        <taxon>Stramenopiles</taxon>
        <taxon>Oomycota</taxon>
        <taxon>Peronosporomycetes</taxon>
        <taxon>Albuginales</taxon>
        <taxon>Albuginaceae</taxon>
        <taxon>Albugo</taxon>
    </lineage>
</organism>
<sequence>MHSGETNNPLRNSAGLLVNYRDNNAVSKDSVRHHVNVDSSKIKMCRRAYRCHRIQIVPDTYCSVHRAIMSMSPADLERHFIKSSDLHTIPKNSIPVGVWPPIIHRVTTDGELVQSYRNTFTPSGSNSNTNIWPSYDRIAFILFKSVAKDPMDCVGCLIQHSEVFFVFTGEQPGFSGYVWMRQAPAHVLQRCLEKDCSSLTYDTRKHTIKRPIGLRPWTIADI</sequence>
<accession>F0WSC0</accession>
<gene>
    <name evidence="1" type="primary">AlNc14C228G9259</name>
    <name evidence="1" type="ORF">ALNC14_103830</name>
</gene>
<dbReference type="EMBL" id="FR824273">
    <property type="protein sequence ID" value="CCA24239.1"/>
    <property type="molecule type" value="Genomic_DNA"/>
</dbReference>
<dbReference type="HOGENOM" id="CLU_092230_0_0_1"/>
<evidence type="ECO:0000313" key="1">
    <source>
        <dbReference type="EMBL" id="CCA24239.1"/>
    </source>
</evidence>
<reference evidence="1" key="2">
    <citation type="submission" date="2011-02" db="EMBL/GenBank/DDBJ databases">
        <authorList>
            <person name="MacLean D."/>
        </authorList>
    </citation>
    <scope>NUCLEOTIDE SEQUENCE</scope>
</reference>
<reference evidence="1" key="1">
    <citation type="journal article" date="2011" name="PLoS Biol.">
        <title>Gene gain and loss during evolution of obligate parasitism in the white rust pathogen of Arabidopsis thaliana.</title>
        <authorList>
            <person name="Kemen E."/>
            <person name="Gardiner A."/>
            <person name="Schultz-Larsen T."/>
            <person name="Kemen A.C."/>
            <person name="Balmuth A.L."/>
            <person name="Robert-Seilaniantz A."/>
            <person name="Bailey K."/>
            <person name="Holub E."/>
            <person name="Studholme D.J."/>
            <person name="Maclean D."/>
            <person name="Jones J.D."/>
        </authorList>
    </citation>
    <scope>NUCLEOTIDE SEQUENCE</scope>
</reference>
<dbReference type="AlphaFoldDB" id="F0WSC0"/>
<proteinExistence type="predicted"/>